<name>A0ABV5EZW2_9FLAO</name>
<organism evidence="1 2">
    <name type="scientific">Formosa undariae</name>
    <dbReference type="NCBI Taxonomy" id="1325436"/>
    <lineage>
        <taxon>Bacteria</taxon>
        <taxon>Pseudomonadati</taxon>
        <taxon>Bacteroidota</taxon>
        <taxon>Flavobacteriia</taxon>
        <taxon>Flavobacteriales</taxon>
        <taxon>Flavobacteriaceae</taxon>
        <taxon>Formosa</taxon>
    </lineage>
</organism>
<comment type="caution">
    <text evidence="1">The sequence shown here is derived from an EMBL/GenBank/DDBJ whole genome shotgun (WGS) entry which is preliminary data.</text>
</comment>
<dbReference type="EMBL" id="JBHMEZ010000003">
    <property type="protein sequence ID" value="MFB9052719.1"/>
    <property type="molecule type" value="Genomic_DNA"/>
</dbReference>
<dbReference type="Proteomes" id="UP001589605">
    <property type="component" value="Unassembled WGS sequence"/>
</dbReference>
<evidence type="ECO:0000313" key="2">
    <source>
        <dbReference type="Proteomes" id="UP001589605"/>
    </source>
</evidence>
<sequence>MLFLKYISRNGLEKVTWNDNSSLLMVEDELQKEKYYLVMGRMGAGEGIVKMKLFVNTTKPV</sequence>
<gene>
    <name evidence="1" type="ORF">ACFFVB_06455</name>
</gene>
<protein>
    <submittedName>
        <fullName evidence="1">Uncharacterized protein</fullName>
    </submittedName>
</protein>
<reference evidence="1 2" key="1">
    <citation type="submission" date="2024-09" db="EMBL/GenBank/DDBJ databases">
        <authorList>
            <person name="Sun Q."/>
            <person name="Mori K."/>
        </authorList>
    </citation>
    <scope>NUCLEOTIDE SEQUENCE [LARGE SCALE GENOMIC DNA]</scope>
    <source>
        <strain evidence="1 2">CECT 8286</strain>
    </source>
</reference>
<evidence type="ECO:0000313" key="1">
    <source>
        <dbReference type="EMBL" id="MFB9052719.1"/>
    </source>
</evidence>
<dbReference type="RefSeq" id="WP_382381899.1">
    <property type="nucleotide sequence ID" value="NZ_JBHMEZ010000003.1"/>
</dbReference>
<accession>A0ABV5EZW2</accession>
<proteinExistence type="predicted"/>
<keyword evidence="2" id="KW-1185">Reference proteome</keyword>